<evidence type="ECO:0000313" key="2">
    <source>
        <dbReference type="Proteomes" id="UP000828390"/>
    </source>
</evidence>
<dbReference type="Proteomes" id="UP000828390">
    <property type="component" value="Unassembled WGS sequence"/>
</dbReference>
<reference evidence="1" key="2">
    <citation type="submission" date="2020-11" db="EMBL/GenBank/DDBJ databases">
        <authorList>
            <person name="McCartney M.A."/>
            <person name="Auch B."/>
            <person name="Kono T."/>
            <person name="Mallez S."/>
            <person name="Becker A."/>
            <person name="Gohl D.M."/>
            <person name="Silverstein K.A.T."/>
            <person name="Koren S."/>
            <person name="Bechman K.B."/>
            <person name="Herman A."/>
            <person name="Abrahante J.E."/>
            <person name="Garbe J."/>
        </authorList>
    </citation>
    <scope>NUCLEOTIDE SEQUENCE</scope>
    <source>
        <strain evidence="1">Duluth1</strain>
        <tissue evidence="1">Whole animal</tissue>
    </source>
</reference>
<protein>
    <submittedName>
        <fullName evidence="1">Uncharacterized protein</fullName>
    </submittedName>
</protein>
<name>A0A9D4D734_DREPO</name>
<proteinExistence type="predicted"/>
<dbReference type="EMBL" id="JAIWYP010000011">
    <property type="protein sequence ID" value="KAH3738453.1"/>
    <property type="molecule type" value="Genomic_DNA"/>
</dbReference>
<gene>
    <name evidence="1" type="ORF">DPMN_045087</name>
</gene>
<organism evidence="1 2">
    <name type="scientific">Dreissena polymorpha</name>
    <name type="common">Zebra mussel</name>
    <name type="synonym">Mytilus polymorpha</name>
    <dbReference type="NCBI Taxonomy" id="45954"/>
    <lineage>
        <taxon>Eukaryota</taxon>
        <taxon>Metazoa</taxon>
        <taxon>Spiralia</taxon>
        <taxon>Lophotrochozoa</taxon>
        <taxon>Mollusca</taxon>
        <taxon>Bivalvia</taxon>
        <taxon>Autobranchia</taxon>
        <taxon>Heteroconchia</taxon>
        <taxon>Euheterodonta</taxon>
        <taxon>Imparidentia</taxon>
        <taxon>Neoheterodontei</taxon>
        <taxon>Myida</taxon>
        <taxon>Dreissenoidea</taxon>
        <taxon>Dreissenidae</taxon>
        <taxon>Dreissena</taxon>
    </lineage>
</organism>
<dbReference type="AlphaFoldDB" id="A0A9D4D734"/>
<evidence type="ECO:0000313" key="1">
    <source>
        <dbReference type="EMBL" id="KAH3738453.1"/>
    </source>
</evidence>
<reference evidence="1" key="1">
    <citation type="journal article" date="2019" name="bioRxiv">
        <title>The Genome of the Zebra Mussel, Dreissena polymorpha: A Resource for Invasive Species Research.</title>
        <authorList>
            <person name="McCartney M.A."/>
            <person name="Auch B."/>
            <person name="Kono T."/>
            <person name="Mallez S."/>
            <person name="Zhang Y."/>
            <person name="Obille A."/>
            <person name="Becker A."/>
            <person name="Abrahante J.E."/>
            <person name="Garbe J."/>
            <person name="Badalamenti J.P."/>
            <person name="Herman A."/>
            <person name="Mangelson H."/>
            <person name="Liachko I."/>
            <person name="Sullivan S."/>
            <person name="Sone E.D."/>
            <person name="Koren S."/>
            <person name="Silverstein K.A.T."/>
            <person name="Beckman K.B."/>
            <person name="Gohl D.M."/>
        </authorList>
    </citation>
    <scope>NUCLEOTIDE SEQUENCE</scope>
    <source>
        <strain evidence="1">Duluth1</strain>
        <tissue evidence="1">Whole animal</tissue>
    </source>
</reference>
<sequence length="109" mass="12205">MTADTCKKATGHKEEFTRLITRRVQDTSRRLPDSLRWCQDRLDTCRRLPDSLRRCKTVSQKDGAPAEDSKTVCDGAKTVWVPALDFHSLRRGQTVSQTGEAPAGDSQTV</sequence>
<keyword evidence="2" id="KW-1185">Reference proteome</keyword>
<accession>A0A9D4D734</accession>
<comment type="caution">
    <text evidence="1">The sequence shown here is derived from an EMBL/GenBank/DDBJ whole genome shotgun (WGS) entry which is preliminary data.</text>
</comment>